<reference evidence="1 2" key="1">
    <citation type="submission" date="2020-02" db="EMBL/GenBank/DDBJ databases">
        <title>Whole-genome analyses of novel actinobacteria.</title>
        <authorList>
            <person name="Sahin N."/>
            <person name="Gencbay T."/>
        </authorList>
    </citation>
    <scope>NUCLEOTIDE SEQUENCE [LARGE SCALE GENOMIC DNA]</scope>
    <source>
        <strain evidence="1 2">HC44</strain>
    </source>
</reference>
<proteinExistence type="predicted"/>
<protein>
    <submittedName>
        <fullName evidence="1">Uncharacterized protein</fullName>
    </submittedName>
</protein>
<evidence type="ECO:0000313" key="1">
    <source>
        <dbReference type="EMBL" id="NGO13465.1"/>
    </source>
</evidence>
<gene>
    <name evidence="1" type="ORF">G5C60_39185</name>
</gene>
<dbReference type="RefSeq" id="WP_165266919.1">
    <property type="nucleotide sequence ID" value="NZ_JAAKZY010000190.1"/>
</dbReference>
<dbReference type="EMBL" id="JAAKZY010000190">
    <property type="protein sequence ID" value="NGO13465.1"/>
    <property type="molecule type" value="Genomic_DNA"/>
</dbReference>
<accession>A0A6G4VHV9</accession>
<sequence length="280" mass="30711">MTVVGAGLAASFQQQIVELSSHGAHFVGALFHDDDSGAASGPDFAVSVEAVRFDEDGFWAATSGDFQPSPSQSRFLAQPMSPASKKFDDFFQSAGAVNIGKQTIRLTLTGRRDQQVNVLDIRPVIVRRASPLAGTLFALGSQAGSPTFKVMYDLDRPNPVAHKAVLDAHDKERDPEWKPGPPFFEGTTIKLHRDEQNVVVLRATTERFHVAFRLDVTYMLGDHRKHTVIDDHGRPFQVTGVSRGPDGREHYGRVFSVQSDYSMCQIMGPGTDPARQCEEG</sequence>
<dbReference type="AlphaFoldDB" id="A0A6G4VHV9"/>
<comment type="caution">
    <text evidence="1">The sequence shown here is derived from an EMBL/GenBank/DDBJ whole genome shotgun (WGS) entry which is preliminary data.</text>
</comment>
<name>A0A6G4VHV9_9ACTN</name>
<keyword evidence="2" id="KW-1185">Reference proteome</keyword>
<organism evidence="1 2">
    <name type="scientific">Streptomyces scabichelini</name>
    <dbReference type="NCBI Taxonomy" id="2711217"/>
    <lineage>
        <taxon>Bacteria</taxon>
        <taxon>Bacillati</taxon>
        <taxon>Actinomycetota</taxon>
        <taxon>Actinomycetes</taxon>
        <taxon>Kitasatosporales</taxon>
        <taxon>Streptomycetaceae</taxon>
        <taxon>Streptomyces</taxon>
    </lineage>
</organism>
<dbReference type="Proteomes" id="UP000472335">
    <property type="component" value="Unassembled WGS sequence"/>
</dbReference>
<evidence type="ECO:0000313" key="2">
    <source>
        <dbReference type="Proteomes" id="UP000472335"/>
    </source>
</evidence>